<evidence type="ECO:0000313" key="2">
    <source>
        <dbReference type="EMBL" id="KAI5343350.1"/>
    </source>
</evidence>
<gene>
    <name evidence="2" type="ORF">L3X38_011226</name>
</gene>
<feature type="compositionally biased region" description="Polar residues" evidence="1">
    <location>
        <begin position="106"/>
        <end position="126"/>
    </location>
</feature>
<dbReference type="EMBL" id="JAJFAZ020000002">
    <property type="protein sequence ID" value="KAI5343350.1"/>
    <property type="molecule type" value="Genomic_DNA"/>
</dbReference>
<organism evidence="2 3">
    <name type="scientific">Prunus dulcis</name>
    <name type="common">Almond</name>
    <name type="synonym">Amygdalus dulcis</name>
    <dbReference type="NCBI Taxonomy" id="3755"/>
    <lineage>
        <taxon>Eukaryota</taxon>
        <taxon>Viridiplantae</taxon>
        <taxon>Streptophyta</taxon>
        <taxon>Embryophyta</taxon>
        <taxon>Tracheophyta</taxon>
        <taxon>Spermatophyta</taxon>
        <taxon>Magnoliopsida</taxon>
        <taxon>eudicotyledons</taxon>
        <taxon>Gunneridae</taxon>
        <taxon>Pentapetalae</taxon>
        <taxon>rosids</taxon>
        <taxon>fabids</taxon>
        <taxon>Rosales</taxon>
        <taxon>Rosaceae</taxon>
        <taxon>Amygdaloideae</taxon>
        <taxon>Amygdaleae</taxon>
        <taxon>Prunus</taxon>
    </lineage>
</organism>
<evidence type="ECO:0000256" key="1">
    <source>
        <dbReference type="SAM" id="MobiDB-lite"/>
    </source>
</evidence>
<sequence>MNPISGGAIIQMHNNLKDLLQDSKHNKGNSNKLPNKCKSKWIASSLSNRASRTFPSQTEVNLRHHEQVKAVHILRSGKQVDNKVGDANEEQEDGENVEIIQPPQGQPTASNKQSLNPSGKSKSLKV</sequence>
<comment type="caution">
    <text evidence="2">The sequence shown here is derived from an EMBL/GenBank/DDBJ whole genome shotgun (WGS) entry which is preliminary data.</text>
</comment>
<feature type="region of interest" description="Disordered" evidence="1">
    <location>
        <begin position="73"/>
        <end position="126"/>
    </location>
</feature>
<accession>A0AAD4WH43</accession>
<keyword evidence="3" id="KW-1185">Reference proteome</keyword>
<dbReference type="AlphaFoldDB" id="A0AAD4WH43"/>
<protein>
    <submittedName>
        <fullName evidence="2">Uncharacterized protein</fullName>
    </submittedName>
</protein>
<dbReference type="Proteomes" id="UP001054821">
    <property type="component" value="Chromosome 2"/>
</dbReference>
<feature type="compositionally biased region" description="Acidic residues" evidence="1">
    <location>
        <begin position="87"/>
        <end position="96"/>
    </location>
</feature>
<name>A0AAD4WH43_PRUDU</name>
<reference evidence="2 3" key="1">
    <citation type="journal article" date="2022" name="G3 (Bethesda)">
        <title>Whole-genome sequence and methylome profiling of the almond [Prunus dulcis (Mill.) D.A. Webb] cultivar 'Nonpareil'.</title>
        <authorList>
            <person name="D'Amico-Willman K.M."/>
            <person name="Ouma W.Z."/>
            <person name="Meulia T."/>
            <person name="Sideli G.M."/>
            <person name="Gradziel T.M."/>
            <person name="Fresnedo-Ramirez J."/>
        </authorList>
    </citation>
    <scope>NUCLEOTIDE SEQUENCE [LARGE SCALE GENOMIC DNA]</scope>
    <source>
        <strain evidence="2">Clone GOH B32 T37-40</strain>
    </source>
</reference>
<proteinExistence type="predicted"/>
<evidence type="ECO:0000313" key="3">
    <source>
        <dbReference type="Proteomes" id="UP001054821"/>
    </source>
</evidence>